<reference evidence="2" key="1">
    <citation type="submission" date="2022-03" db="EMBL/GenBank/DDBJ databases">
        <authorList>
            <person name="Sayadi A."/>
        </authorList>
    </citation>
    <scope>NUCLEOTIDE SEQUENCE</scope>
</reference>
<protein>
    <submittedName>
        <fullName evidence="2">Uncharacterized protein</fullName>
    </submittedName>
</protein>
<comment type="caution">
    <text evidence="2">The sequence shown here is derived from an EMBL/GenBank/DDBJ whole genome shotgun (WGS) entry which is preliminary data.</text>
</comment>
<evidence type="ECO:0000256" key="1">
    <source>
        <dbReference type="SAM" id="MobiDB-lite"/>
    </source>
</evidence>
<keyword evidence="3" id="KW-1185">Reference proteome</keyword>
<name>A0A9P0Q6K3_ACAOB</name>
<proteinExistence type="predicted"/>
<sequence>MGGYLCGEFHGSSSELSPPKGSLSEEDILKSSSRVFEILGIPTTVESVKYAENLQLQMDHEPLKKVFTSYSGIKQILTYKGKMNI</sequence>
<evidence type="ECO:0000313" key="2">
    <source>
        <dbReference type="EMBL" id="CAH2012919.1"/>
    </source>
</evidence>
<feature type="region of interest" description="Disordered" evidence="1">
    <location>
        <begin position="1"/>
        <end position="24"/>
    </location>
</feature>
<organism evidence="2 3">
    <name type="scientific">Acanthoscelides obtectus</name>
    <name type="common">Bean weevil</name>
    <name type="synonym">Bruchus obtectus</name>
    <dbReference type="NCBI Taxonomy" id="200917"/>
    <lineage>
        <taxon>Eukaryota</taxon>
        <taxon>Metazoa</taxon>
        <taxon>Ecdysozoa</taxon>
        <taxon>Arthropoda</taxon>
        <taxon>Hexapoda</taxon>
        <taxon>Insecta</taxon>
        <taxon>Pterygota</taxon>
        <taxon>Neoptera</taxon>
        <taxon>Endopterygota</taxon>
        <taxon>Coleoptera</taxon>
        <taxon>Polyphaga</taxon>
        <taxon>Cucujiformia</taxon>
        <taxon>Chrysomeloidea</taxon>
        <taxon>Chrysomelidae</taxon>
        <taxon>Bruchinae</taxon>
        <taxon>Bruchini</taxon>
        <taxon>Acanthoscelides</taxon>
    </lineage>
</organism>
<dbReference type="Proteomes" id="UP001152888">
    <property type="component" value="Unassembled WGS sequence"/>
</dbReference>
<accession>A0A9P0Q6K3</accession>
<evidence type="ECO:0000313" key="3">
    <source>
        <dbReference type="Proteomes" id="UP001152888"/>
    </source>
</evidence>
<gene>
    <name evidence="2" type="ORF">ACAOBT_LOCUS33100</name>
</gene>
<dbReference type="EMBL" id="CAKOFQ010008242">
    <property type="protein sequence ID" value="CAH2012919.1"/>
    <property type="molecule type" value="Genomic_DNA"/>
</dbReference>
<dbReference type="AlphaFoldDB" id="A0A9P0Q6K3"/>